<dbReference type="OrthoDB" id="15717at2759"/>
<evidence type="ECO:0000256" key="2">
    <source>
        <dbReference type="ARBA" id="ARBA00022723"/>
    </source>
</evidence>
<name>A0A9W5WVE6_BABOV</name>
<protein>
    <submittedName>
        <fullName evidence="8">Zinc finger CDGSH-type domain-containing protein</fullName>
    </submittedName>
</protein>
<evidence type="ECO:0000256" key="4">
    <source>
        <dbReference type="ARBA" id="ARBA00023014"/>
    </source>
</evidence>
<dbReference type="InterPro" id="IPR018967">
    <property type="entry name" value="FeS-contain_CDGSH-typ"/>
</dbReference>
<evidence type="ECO:0000256" key="5">
    <source>
        <dbReference type="ARBA" id="ARBA00034078"/>
    </source>
</evidence>
<dbReference type="PANTHER" id="PTHR46491">
    <property type="entry name" value="CDGSH IRON SULFUR DOMAIN PROTEIN HOMOLOG"/>
    <property type="match status" value="1"/>
</dbReference>
<reference evidence="8" key="1">
    <citation type="submission" date="2019-12" db="EMBL/GenBank/DDBJ databases">
        <title>Genome sequence of Babesia ovis.</title>
        <authorList>
            <person name="Yamagishi J."/>
            <person name="Sevinc F."/>
            <person name="Xuan X."/>
        </authorList>
    </citation>
    <scope>NUCLEOTIDE SEQUENCE</scope>
    <source>
        <strain evidence="8">Selcuk</strain>
    </source>
</reference>
<feature type="domain" description="Iron-binding zinc finger CDGSH type" evidence="7">
    <location>
        <begin position="20"/>
        <end position="55"/>
    </location>
</feature>
<evidence type="ECO:0000256" key="6">
    <source>
        <dbReference type="SAM" id="Phobius"/>
    </source>
</evidence>
<dbReference type="InterPro" id="IPR052950">
    <property type="entry name" value="CISD"/>
</dbReference>
<dbReference type="AlphaFoldDB" id="A0A9W5WVE6"/>
<sequence>MVWSNWWPHDPVPESKVTDPYLVKVNRNQVHWWCSCGRSQTQPWCDGSHKGTNFKPVMYVPRHSGTKLLCGCKYSTKRPFCDGSHYWVKAHKSLPKAAATAFGLCFSIGVFTSWAFHP</sequence>
<dbReference type="Pfam" id="PF09360">
    <property type="entry name" value="zf-CDGSH"/>
    <property type="match status" value="1"/>
</dbReference>
<dbReference type="InterPro" id="IPR042216">
    <property type="entry name" value="MitoNEET_CISD"/>
</dbReference>
<accession>A0A9W5WVE6</accession>
<feature type="domain" description="Iron-binding zinc finger CDGSH type" evidence="7">
    <location>
        <begin position="56"/>
        <end position="91"/>
    </location>
</feature>
<keyword evidence="3" id="KW-0408">Iron</keyword>
<keyword evidence="6" id="KW-1133">Transmembrane helix</keyword>
<evidence type="ECO:0000256" key="3">
    <source>
        <dbReference type="ARBA" id="ARBA00023004"/>
    </source>
</evidence>
<evidence type="ECO:0000259" key="7">
    <source>
        <dbReference type="SMART" id="SM00704"/>
    </source>
</evidence>
<keyword evidence="6" id="KW-0812">Transmembrane</keyword>
<keyword evidence="6" id="KW-0472">Membrane</keyword>
<dbReference type="EMBL" id="BLIY01000017">
    <property type="protein sequence ID" value="GFE54975.1"/>
    <property type="molecule type" value="Genomic_DNA"/>
</dbReference>
<keyword evidence="2" id="KW-0479">Metal-binding</keyword>
<gene>
    <name evidence="8" type="ORF">BaOVIS_023790</name>
</gene>
<proteinExistence type="predicted"/>
<keyword evidence="9" id="KW-1185">Reference proteome</keyword>
<comment type="caution">
    <text evidence="8">The sequence shown here is derived from an EMBL/GenBank/DDBJ whole genome shotgun (WGS) entry which is preliminary data.</text>
</comment>
<keyword evidence="4" id="KW-0411">Iron-sulfur</keyword>
<dbReference type="GO" id="GO:0051537">
    <property type="term" value="F:2 iron, 2 sulfur cluster binding"/>
    <property type="evidence" value="ECO:0007669"/>
    <property type="project" value="UniProtKB-KW"/>
</dbReference>
<dbReference type="GO" id="GO:0046872">
    <property type="term" value="F:metal ion binding"/>
    <property type="evidence" value="ECO:0007669"/>
    <property type="project" value="UniProtKB-KW"/>
</dbReference>
<evidence type="ECO:0000313" key="8">
    <source>
        <dbReference type="EMBL" id="GFE54975.1"/>
    </source>
</evidence>
<evidence type="ECO:0000256" key="1">
    <source>
        <dbReference type="ARBA" id="ARBA00022714"/>
    </source>
</evidence>
<dbReference type="SMART" id="SM00704">
    <property type="entry name" value="ZnF_CDGSH"/>
    <property type="match status" value="2"/>
</dbReference>
<dbReference type="GO" id="GO:0005739">
    <property type="term" value="C:mitochondrion"/>
    <property type="evidence" value="ECO:0007669"/>
    <property type="project" value="TreeGrafter"/>
</dbReference>
<comment type="cofactor">
    <cofactor evidence="5">
        <name>[2Fe-2S] cluster</name>
        <dbReference type="ChEBI" id="CHEBI:190135"/>
    </cofactor>
</comment>
<feature type="transmembrane region" description="Helical" evidence="6">
    <location>
        <begin position="97"/>
        <end position="116"/>
    </location>
</feature>
<organism evidence="8 9">
    <name type="scientific">Babesia ovis</name>
    <dbReference type="NCBI Taxonomy" id="5869"/>
    <lineage>
        <taxon>Eukaryota</taxon>
        <taxon>Sar</taxon>
        <taxon>Alveolata</taxon>
        <taxon>Apicomplexa</taxon>
        <taxon>Aconoidasida</taxon>
        <taxon>Piroplasmida</taxon>
        <taxon>Babesiidae</taxon>
        <taxon>Babesia</taxon>
    </lineage>
</organism>
<dbReference type="Gene3D" id="3.40.5.90">
    <property type="entry name" value="CDGSH iron-sulfur domain, mitoNEET-type"/>
    <property type="match status" value="2"/>
</dbReference>
<dbReference type="PANTHER" id="PTHR46491:SF3">
    <property type="entry name" value="CDGSH IRON-SULFUR DOMAIN-CONTAINING PROTEIN 3, MITOCHONDRIAL"/>
    <property type="match status" value="1"/>
</dbReference>
<keyword evidence="1" id="KW-0001">2Fe-2S</keyword>
<dbReference type="Proteomes" id="UP001057455">
    <property type="component" value="Unassembled WGS sequence"/>
</dbReference>
<evidence type="ECO:0000313" key="9">
    <source>
        <dbReference type="Proteomes" id="UP001057455"/>
    </source>
</evidence>